<keyword evidence="3" id="KW-1185">Reference proteome</keyword>
<evidence type="ECO:0000256" key="1">
    <source>
        <dbReference type="SAM" id="MobiDB-lite"/>
    </source>
</evidence>
<dbReference type="AlphaFoldDB" id="A0ABD2P1B5"/>
<reference evidence="2 3" key="1">
    <citation type="journal article" date="2021" name="BMC Biol.">
        <title>Horizontally acquired antibacterial genes associated with adaptive radiation of ladybird beetles.</title>
        <authorList>
            <person name="Li H.S."/>
            <person name="Tang X.F."/>
            <person name="Huang Y.H."/>
            <person name="Xu Z.Y."/>
            <person name="Chen M.L."/>
            <person name="Du X.Y."/>
            <person name="Qiu B.Y."/>
            <person name="Chen P.T."/>
            <person name="Zhang W."/>
            <person name="Slipinski A."/>
            <person name="Escalona H.E."/>
            <person name="Waterhouse R.M."/>
            <person name="Zwick A."/>
            <person name="Pang H."/>
        </authorList>
    </citation>
    <scope>NUCLEOTIDE SEQUENCE [LARGE SCALE GENOMIC DNA]</scope>
    <source>
        <strain evidence="2">SYSU2018</strain>
    </source>
</reference>
<sequence length="86" mass="9565">MSVLPTLQQYNSAYPQLHYDQPPCPQNGYGWHGNGYGWQLNPEDWKTASVYPSLEGGDTVDTGTPVPVEEPPIVEQKISKQNAYVS</sequence>
<evidence type="ECO:0000313" key="3">
    <source>
        <dbReference type="Proteomes" id="UP001516400"/>
    </source>
</evidence>
<gene>
    <name evidence="2" type="ORF">HHI36_018895</name>
</gene>
<comment type="caution">
    <text evidence="2">The sequence shown here is derived from an EMBL/GenBank/DDBJ whole genome shotgun (WGS) entry which is preliminary data.</text>
</comment>
<dbReference type="Proteomes" id="UP001516400">
    <property type="component" value="Unassembled WGS sequence"/>
</dbReference>
<organism evidence="2 3">
    <name type="scientific">Cryptolaemus montrouzieri</name>
    <dbReference type="NCBI Taxonomy" id="559131"/>
    <lineage>
        <taxon>Eukaryota</taxon>
        <taxon>Metazoa</taxon>
        <taxon>Ecdysozoa</taxon>
        <taxon>Arthropoda</taxon>
        <taxon>Hexapoda</taxon>
        <taxon>Insecta</taxon>
        <taxon>Pterygota</taxon>
        <taxon>Neoptera</taxon>
        <taxon>Endopterygota</taxon>
        <taxon>Coleoptera</taxon>
        <taxon>Polyphaga</taxon>
        <taxon>Cucujiformia</taxon>
        <taxon>Coccinelloidea</taxon>
        <taxon>Coccinellidae</taxon>
        <taxon>Scymninae</taxon>
        <taxon>Scymnini</taxon>
        <taxon>Cryptolaemus</taxon>
    </lineage>
</organism>
<feature type="compositionally biased region" description="Low complexity" evidence="1">
    <location>
        <begin position="55"/>
        <end position="67"/>
    </location>
</feature>
<evidence type="ECO:0000313" key="2">
    <source>
        <dbReference type="EMBL" id="KAL3284752.1"/>
    </source>
</evidence>
<accession>A0ABD2P1B5</accession>
<name>A0ABD2P1B5_9CUCU</name>
<proteinExistence type="predicted"/>
<feature type="region of interest" description="Disordered" evidence="1">
    <location>
        <begin position="49"/>
        <end position="72"/>
    </location>
</feature>
<protein>
    <submittedName>
        <fullName evidence="2">Uncharacterized protein</fullName>
    </submittedName>
</protein>
<dbReference type="EMBL" id="JABFTP020000165">
    <property type="protein sequence ID" value="KAL3284752.1"/>
    <property type="molecule type" value="Genomic_DNA"/>
</dbReference>